<dbReference type="PANTHER" id="PTHR32196">
    <property type="entry name" value="ABC TRANSPORTER PERMEASE PROTEIN YPHD-RELATED-RELATED"/>
    <property type="match status" value="1"/>
</dbReference>
<evidence type="ECO:0000256" key="5">
    <source>
        <dbReference type="ARBA" id="ARBA00023136"/>
    </source>
</evidence>
<feature type="transmembrane region" description="Helical" evidence="6">
    <location>
        <begin position="234"/>
        <end position="252"/>
    </location>
</feature>
<dbReference type="Pfam" id="PF02653">
    <property type="entry name" value="BPD_transp_2"/>
    <property type="match status" value="1"/>
</dbReference>
<gene>
    <name evidence="7" type="ORF">ENM28_07010</name>
</gene>
<evidence type="ECO:0000256" key="1">
    <source>
        <dbReference type="ARBA" id="ARBA00004651"/>
    </source>
</evidence>
<dbReference type="GO" id="GO:0005886">
    <property type="term" value="C:plasma membrane"/>
    <property type="evidence" value="ECO:0007669"/>
    <property type="project" value="UniProtKB-SubCell"/>
</dbReference>
<feature type="transmembrane region" description="Helical" evidence="6">
    <location>
        <begin position="155"/>
        <end position="172"/>
    </location>
</feature>
<name>A0A7C5VK68_9DEIN</name>
<evidence type="ECO:0000256" key="6">
    <source>
        <dbReference type="SAM" id="Phobius"/>
    </source>
</evidence>
<dbReference type="AlphaFoldDB" id="A0A7C5VK68"/>
<reference evidence="7" key="1">
    <citation type="journal article" date="2020" name="mSystems">
        <title>Genome- and Community-Level Interaction Insights into Carbon Utilization and Element Cycling Functions of Hydrothermarchaeota in Hydrothermal Sediment.</title>
        <authorList>
            <person name="Zhou Z."/>
            <person name="Liu Y."/>
            <person name="Xu W."/>
            <person name="Pan J."/>
            <person name="Luo Z.H."/>
            <person name="Li M."/>
        </authorList>
    </citation>
    <scope>NUCLEOTIDE SEQUENCE [LARGE SCALE GENOMIC DNA]</scope>
    <source>
        <strain evidence="7">SpSt-1071</strain>
    </source>
</reference>
<keyword evidence="5 6" id="KW-0472">Membrane</keyword>
<organism evidence="7">
    <name type="scientific">Thermus caliditerrae</name>
    <dbReference type="NCBI Taxonomy" id="1330700"/>
    <lineage>
        <taxon>Bacteria</taxon>
        <taxon>Thermotogati</taxon>
        <taxon>Deinococcota</taxon>
        <taxon>Deinococci</taxon>
        <taxon>Thermales</taxon>
        <taxon>Thermaceae</taxon>
        <taxon>Thermus</taxon>
    </lineage>
</organism>
<keyword evidence="4 6" id="KW-1133">Transmembrane helix</keyword>
<protein>
    <submittedName>
        <fullName evidence="7">ABC transporter permease</fullName>
    </submittedName>
</protein>
<feature type="transmembrane region" description="Helical" evidence="6">
    <location>
        <begin position="259"/>
        <end position="279"/>
    </location>
</feature>
<feature type="transmembrane region" description="Helical" evidence="6">
    <location>
        <begin position="116"/>
        <end position="135"/>
    </location>
</feature>
<dbReference type="GO" id="GO:0022857">
    <property type="term" value="F:transmembrane transporter activity"/>
    <property type="evidence" value="ECO:0007669"/>
    <property type="project" value="InterPro"/>
</dbReference>
<comment type="caution">
    <text evidence="7">The sequence shown here is derived from an EMBL/GenBank/DDBJ whole genome shotgun (WGS) entry which is preliminary data.</text>
</comment>
<accession>A0A7C5VK68</accession>
<evidence type="ECO:0000256" key="2">
    <source>
        <dbReference type="ARBA" id="ARBA00022475"/>
    </source>
</evidence>
<feature type="transmembrane region" description="Helical" evidence="6">
    <location>
        <begin position="90"/>
        <end position="109"/>
    </location>
</feature>
<dbReference type="EMBL" id="DRXE01000253">
    <property type="protein sequence ID" value="HHM68434.1"/>
    <property type="molecule type" value="Genomic_DNA"/>
</dbReference>
<keyword evidence="3 6" id="KW-0812">Transmembrane</keyword>
<comment type="subcellular location">
    <subcellularLocation>
        <location evidence="1">Cell membrane</location>
        <topology evidence="1">Multi-pass membrane protein</topology>
    </subcellularLocation>
</comment>
<dbReference type="InterPro" id="IPR001851">
    <property type="entry name" value="ABC_transp_permease"/>
</dbReference>
<evidence type="ECO:0000256" key="4">
    <source>
        <dbReference type="ARBA" id="ARBA00022989"/>
    </source>
</evidence>
<dbReference type="CDD" id="cd06579">
    <property type="entry name" value="TM_PBP1_transp_AraH_like"/>
    <property type="match status" value="1"/>
</dbReference>
<feature type="transmembrane region" description="Helical" evidence="6">
    <location>
        <begin position="285"/>
        <end position="303"/>
    </location>
</feature>
<sequence length="307" mass="31883">MSLMAKVRLPYYTPVLLLTGLLLVLSEALVPGFLEPVNLSRFLFSALPMIFLAAGQTLVILGGGIDLSLGSLLTLTSVTMVVLFEKVDPVIATLGGVAAGAVGGAINGLSVAYLRLQPLVATFATSFLFGGVSLWLLPQPRGTVPQEVRGLADPLWFPLIPLLLLFGGWVLLRHTPRITLLYAAGGQARSAYASGVQVTKVRFGSYVGAGLLAALGAFFLLLETGTGDPLVGQPMLLGSITAVVLGGTRLSGGVGGIEGTIFGALLLVLFRNLVFFLGVPSDLQVLAEGIVVLLALAASGYALRREA</sequence>
<keyword evidence="2" id="KW-1003">Cell membrane</keyword>
<feature type="transmembrane region" description="Helical" evidence="6">
    <location>
        <begin position="42"/>
        <end position="60"/>
    </location>
</feature>
<evidence type="ECO:0000256" key="3">
    <source>
        <dbReference type="ARBA" id="ARBA00022692"/>
    </source>
</evidence>
<feature type="transmembrane region" description="Helical" evidence="6">
    <location>
        <begin position="203"/>
        <end position="222"/>
    </location>
</feature>
<evidence type="ECO:0000313" key="7">
    <source>
        <dbReference type="EMBL" id="HHM68434.1"/>
    </source>
</evidence>
<dbReference type="PANTHER" id="PTHR32196:SF72">
    <property type="entry name" value="RIBOSE IMPORT PERMEASE PROTEIN RBSC"/>
    <property type="match status" value="1"/>
</dbReference>
<proteinExistence type="predicted"/>